<accession>A0AAE0H4B3</accession>
<organism evidence="1 2">
    <name type="scientific">Cymbomonas tetramitiformis</name>
    <dbReference type="NCBI Taxonomy" id="36881"/>
    <lineage>
        <taxon>Eukaryota</taxon>
        <taxon>Viridiplantae</taxon>
        <taxon>Chlorophyta</taxon>
        <taxon>Pyramimonadophyceae</taxon>
        <taxon>Pyramimonadales</taxon>
        <taxon>Pyramimonadaceae</taxon>
        <taxon>Cymbomonas</taxon>
    </lineage>
</organism>
<reference evidence="1 2" key="1">
    <citation type="journal article" date="2015" name="Genome Biol. Evol.">
        <title>Comparative Genomics of a Bacterivorous Green Alga Reveals Evolutionary Causalities and Consequences of Phago-Mixotrophic Mode of Nutrition.</title>
        <authorList>
            <person name="Burns J.A."/>
            <person name="Paasch A."/>
            <person name="Narechania A."/>
            <person name="Kim E."/>
        </authorList>
    </citation>
    <scope>NUCLEOTIDE SEQUENCE [LARGE SCALE GENOMIC DNA]</scope>
    <source>
        <strain evidence="1 2">PLY_AMNH</strain>
    </source>
</reference>
<comment type="caution">
    <text evidence="1">The sequence shown here is derived from an EMBL/GenBank/DDBJ whole genome shotgun (WGS) entry which is preliminary data.</text>
</comment>
<evidence type="ECO:0000313" key="1">
    <source>
        <dbReference type="EMBL" id="KAK3289586.1"/>
    </source>
</evidence>
<proteinExistence type="predicted"/>
<protein>
    <submittedName>
        <fullName evidence="1">Uncharacterized protein</fullName>
    </submittedName>
</protein>
<dbReference type="Proteomes" id="UP001190700">
    <property type="component" value="Unassembled WGS sequence"/>
</dbReference>
<keyword evidence="2" id="KW-1185">Reference proteome</keyword>
<sequence>MRAEYRRVDQRHSVDILDLQSRLREEFKELKKIKKNVAMKVPFTAAYYEDFRRDRGLRKESDCGDSALFSLVQDLHKELSAMRLELKELKNGKGPDDHDRRTYFEKKFVDDGRDRTRGLRGAKGKGKGKGKFYRVGADNNVKSAFHVATETFVPACTMPGCAGCHHTATDCPELSLNLCSANDENVKSAHLAELVTAEMQNAFDDQDDEAFAEICDAYGQAEVLKGPTAKTFPSSPPGNSLRAQYSGLSTLSAGSCVLEQPLALRSVVFEDCDDTTMAETVVTHTAKLPTTVGMHRVAHDDLRREIPFDGYECPVMDMTPTVYNFNTATMDSDETDDESATDTAEIAVAAEVVSVLPQPTDAAEIRAAVVPPPRQRISGGGRLNTLQIDRPCDGILPICFHGWLGGIRRRNGCCRAIGTAVVHRALPCHRDTTHTGVGGVPACSAPPTGEPHGMAAEMLPLLF</sequence>
<evidence type="ECO:0000313" key="2">
    <source>
        <dbReference type="Proteomes" id="UP001190700"/>
    </source>
</evidence>
<dbReference type="AlphaFoldDB" id="A0AAE0H4B3"/>
<name>A0AAE0H4B3_9CHLO</name>
<gene>
    <name evidence="1" type="ORF">CYMTET_3023</name>
</gene>
<dbReference type="EMBL" id="LGRX02000097">
    <property type="protein sequence ID" value="KAK3289586.1"/>
    <property type="molecule type" value="Genomic_DNA"/>
</dbReference>